<dbReference type="InterPro" id="IPR020830">
    <property type="entry name" value="GlycerAld_3-P_DH_AS"/>
</dbReference>
<dbReference type="PRINTS" id="PR00078">
    <property type="entry name" value="G3PDHDRGNASE"/>
</dbReference>
<organism evidence="4 5">
    <name type="scientific">Amnibacterium kyonggiense</name>
    <dbReference type="NCBI Taxonomy" id="595671"/>
    <lineage>
        <taxon>Bacteria</taxon>
        <taxon>Bacillati</taxon>
        <taxon>Actinomycetota</taxon>
        <taxon>Actinomycetes</taxon>
        <taxon>Micrococcales</taxon>
        <taxon>Microbacteriaceae</taxon>
        <taxon>Amnibacterium</taxon>
    </lineage>
</organism>
<proteinExistence type="inferred from homology"/>
<accession>A0A4R7FJB0</accession>
<evidence type="ECO:0000259" key="3">
    <source>
        <dbReference type="SMART" id="SM00846"/>
    </source>
</evidence>
<reference evidence="4 5" key="1">
    <citation type="submission" date="2019-03" db="EMBL/GenBank/DDBJ databases">
        <title>Genomic Encyclopedia of Archaeal and Bacterial Type Strains, Phase II (KMG-II): from individual species to whole genera.</title>
        <authorList>
            <person name="Goeker M."/>
        </authorList>
    </citation>
    <scope>NUCLEOTIDE SEQUENCE [LARGE SCALE GENOMIC DNA]</scope>
    <source>
        <strain evidence="4 5">DSM 24782</strain>
    </source>
</reference>
<comment type="similarity">
    <text evidence="2">Belongs to the glyceraldehyde-3-phosphate dehydrogenase family.</text>
</comment>
<dbReference type="EMBL" id="SOAM01000003">
    <property type="protein sequence ID" value="TDS76076.1"/>
    <property type="molecule type" value="Genomic_DNA"/>
</dbReference>
<dbReference type="Gene3D" id="3.30.360.10">
    <property type="entry name" value="Dihydrodipicolinate Reductase, domain 2"/>
    <property type="match status" value="1"/>
</dbReference>
<dbReference type="PROSITE" id="PS00071">
    <property type="entry name" value="GAPDH"/>
    <property type="match status" value="1"/>
</dbReference>
<dbReference type="SMART" id="SM00846">
    <property type="entry name" value="Gp_dh_N"/>
    <property type="match status" value="1"/>
</dbReference>
<dbReference type="AlphaFoldDB" id="A0A4R7FJB0"/>
<evidence type="ECO:0000313" key="4">
    <source>
        <dbReference type="EMBL" id="TDS76076.1"/>
    </source>
</evidence>
<dbReference type="NCBIfam" id="NF006139">
    <property type="entry name" value="PRK08289.1"/>
    <property type="match status" value="1"/>
</dbReference>
<dbReference type="InterPro" id="IPR036291">
    <property type="entry name" value="NAD(P)-bd_dom_sf"/>
</dbReference>
<dbReference type="Proteomes" id="UP000295344">
    <property type="component" value="Unassembled WGS sequence"/>
</dbReference>
<name>A0A4R7FJB0_9MICO</name>
<dbReference type="InterPro" id="IPR020828">
    <property type="entry name" value="GlycerAld_3-P_DH_NAD(P)-bd"/>
</dbReference>
<dbReference type="InterPro" id="IPR020829">
    <property type="entry name" value="GlycerAld_3-P_DH_cat"/>
</dbReference>
<dbReference type="CDD" id="cd18126">
    <property type="entry name" value="GAPDH_I_C"/>
    <property type="match status" value="1"/>
</dbReference>
<keyword evidence="1" id="KW-0560">Oxidoreductase</keyword>
<gene>
    <name evidence="4" type="ORF">CLV52_3192</name>
</gene>
<dbReference type="Gene3D" id="3.40.50.720">
    <property type="entry name" value="NAD(P)-binding Rossmann-like Domain"/>
    <property type="match status" value="1"/>
</dbReference>
<evidence type="ECO:0000313" key="5">
    <source>
        <dbReference type="Proteomes" id="UP000295344"/>
    </source>
</evidence>
<dbReference type="InterPro" id="IPR020831">
    <property type="entry name" value="GlycerAld/Erythrose_P_DH"/>
</dbReference>
<dbReference type="SUPFAM" id="SSF51735">
    <property type="entry name" value="NAD(P)-binding Rossmann-fold domains"/>
    <property type="match status" value="1"/>
</dbReference>
<sequence length="488" mass="51225">MERTTGWAERIGVAEAMIPVIGALHRRNGVALTMHGRSLADRSAVEILKLHRGARRIDGVEPDPALTRRVLDAVAALDPGPAEVDLAKLAALARAEGGDVEAAVGRALEAVAGRGRVGSGTPRDVVLLWFGRIGRIVARLLVEQADGPAALRLRAVVVRGGGPADLEKRASLLRRDSVHGRFRGTIVVDHASSTIVANGTPLRFVADTAALADALPDLTDALLIDSTGARRDAASLAAHLRVPGIGRVLLTAPGTGVRNVVMGVNHDAVEDADRIVAAASCTTNAIAPVLQAVDDAWGVESGHVETVHAYTNDQNLTDNFHRGDRRGRAAALNMVLTETGAATAVAKALPRLEGRLTGNAIRVPTADVSLAVLHLRLTLPVTREEVNEHLAALSLDSPLQQQLDYVESHEVASSDFIGSTHAGVVDGLATVCANGSLTLYVWYDNEWGYSSQVVRLAKHLAHGALPSFPVTVWTAAGRRPALVAASAG</sequence>
<dbReference type="PANTHER" id="PTHR43454:SF1">
    <property type="entry name" value="GLYCERALDEHYDE 3-PHOSPHATE DEHYDROGENASE NAD(P) BINDING DOMAIN-CONTAINING PROTEIN"/>
    <property type="match status" value="1"/>
</dbReference>
<keyword evidence="5" id="KW-1185">Reference proteome</keyword>
<feature type="domain" description="Glyceraldehyde 3-phosphate dehydrogenase NAD(P) binding" evidence="3">
    <location>
        <begin position="130"/>
        <end position="281"/>
    </location>
</feature>
<dbReference type="Pfam" id="PF00044">
    <property type="entry name" value="Gp_dh_N"/>
    <property type="match status" value="1"/>
</dbReference>
<dbReference type="PANTHER" id="PTHR43454">
    <property type="entry name" value="GLYCERALDEHYDE-3-PHOSPHATE DEHYDROGENASE"/>
    <property type="match status" value="1"/>
</dbReference>
<evidence type="ECO:0000256" key="2">
    <source>
        <dbReference type="RuleBase" id="RU000397"/>
    </source>
</evidence>
<protein>
    <submittedName>
        <fullName evidence="4">Glyceraldehyde 3-phosphate dehydrogenase</fullName>
    </submittedName>
</protein>
<dbReference type="Pfam" id="PF02800">
    <property type="entry name" value="Gp_dh_C"/>
    <property type="match status" value="1"/>
</dbReference>
<comment type="caution">
    <text evidence="4">The sequence shown here is derived from an EMBL/GenBank/DDBJ whole genome shotgun (WGS) entry which is preliminary data.</text>
</comment>
<dbReference type="GO" id="GO:0016620">
    <property type="term" value="F:oxidoreductase activity, acting on the aldehyde or oxo group of donors, NAD or NADP as acceptor"/>
    <property type="evidence" value="ECO:0007669"/>
    <property type="project" value="InterPro"/>
</dbReference>
<dbReference type="RefSeq" id="WP_133767284.1">
    <property type="nucleotide sequence ID" value="NZ_BAAARP010000001.1"/>
</dbReference>
<dbReference type="SUPFAM" id="SSF55347">
    <property type="entry name" value="Glyceraldehyde-3-phosphate dehydrogenase-like, C-terminal domain"/>
    <property type="match status" value="1"/>
</dbReference>
<dbReference type="OrthoDB" id="9803304at2"/>
<evidence type="ECO:0000256" key="1">
    <source>
        <dbReference type="ARBA" id="ARBA00023002"/>
    </source>
</evidence>
<dbReference type="GO" id="GO:0051287">
    <property type="term" value="F:NAD binding"/>
    <property type="evidence" value="ECO:0007669"/>
    <property type="project" value="InterPro"/>
</dbReference>